<dbReference type="PANTHER" id="PTHR12110:SF21">
    <property type="entry name" value="XYLOSE ISOMERASE-LIKE TIM BARREL DOMAIN-CONTAINING PROTEIN"/>
    <property type="match status" value="1"/>
</dbReference>
<evidence type="ECO:0000259" key="1">
    <source>
        <dbReference type="Pfam" id="PF01261"/>
    </source>
</evidence>
<dbReference type="SUPFAM" id="SSF51658">
    <property type="entry name" value="Xylose isomerase-like"/>
    <property type="match status" value="1"/>
</dbReference>
<dbReference type="InterPro" id="IPR013022">
    <property type="entry name" value="Xyl_isomerase-like_TIM-brl"/>
</dbReference>
<evidence type="ECO:0000313" key="2">
    <source>
        <dbReference type="EMBL" id="PIR26266.1"/>
    </source>
</evidence>
<dbReference type="Proteomes" id="UP000236846">
    <property type="component" value="Unassembled WGS sequence"/>
</dbReference>
<accession>A0A2H0PXN7</accession>
<dbReference type="EMBL" id="PCXE01000031">
    <property type="protein sequence ID" value="PIR26266.1"/>
    <property type="molecule type" value="Genomic_DNA"/>
</dbReference>
<name>A0A2H0PXN7_9BACT</name>
<dbReference type="InterPro" id="IPR036237">
    <property type="entry name" value="Xyl_isomerase-like_sf"/>
</dbReference>
<dbReference type="Pfam" id="PF01261">
    <property type="entry name" value="AP_endonuc_2"/>
    <property type="match status" value="1"/>
</dbReference>
<comment type="caution">
    <text evidence="2">The sequence shown here is derived from an EMBL/GenBank/DDBJ whole genome shotgun (WGS) entry which is preliminary data.</text>
</comment>
<gene>
    <name evidence="2" type="ORF">COV41_01825</name>
</gene>
<dbReference type="InterPro" id="IPR050312">
    <property type="entry name" value="IolE/XylAMocC-like"/>
</dbReference>
<dbReference type="PANTHER" id="PTHR12110">
    <property type="entry name" value="HYDROXYPYRUVATE ISOMERASE"/>
    <property type="match status" value="1"/>
</dbReference>
<evidence type="ECO:0000313" key="3">
    <source>
        <dbReference type="Proteomes" id="UP000236846"/>
    </source>
</evidence>
<feature type="domain" description="Xylose isomerase-like TIM barrel" evidence="1">
    <location>
        <begin position="44"/>
        <end position="263"/>
    </location>
</feature>
<proteinExistence type="predicted"/>
<dbReference type="Gene3D" id="3.20.20.150">
    <property type="entry name" value="Divalent-metal-dependent TIM barrel enzymes"/>
    <property type="match status" value="1"/>
</dbReference>
<dbReference type="AlphaFoldDB" id="A0A2H0PXN7"/>
<protein>
    <recommendedName>
        <fullName evidence="1">Xylose isomerase-like TIM barrel domain-containing protein</fullName>
    </recommendedName>
</protein>
<organism evidence="2 3">
    <name type="scientific">Candidatus Brennerbacteria bacterium CG11_big_fil_rev_8_21_14_0_20_43_10</name>
    <dbReference type="NCBI Taxonomy" id="1974523"/>
    <lineage>
        <taxon>Bacteria</taxon>
        <taxon>Candidatus Brenneribacteriota</taxon>
    </lineage>
</organism>
<reference evidence="2 3" key="1">
    <citation type="submission" date="2017-09" db="EMBL/GenBank/DDBJ databases">
        <title>Depth-based differentiation of microbial function through sediment-hosted aquifers and enrichment of novel symbionts in the deep terrestrial subsurface.</title>
        <authorList>
            <person name="Probst A.J."/>
            <person name="Ladd B."/>
            <person name="Jarett J.K."/>
            <person name="Geller-Mcgrath D.E."/>
            <person name="Sieber C.M."/>
            <person name="Emerson J.B."/>
            <person name="Anantharaman K."/>
            <person name="Thomas B.C."/>
            <person name="Malmstrom R."/>
            <person name="Stieglmeier M."/>
            <person name="Klingl A."/>
            <person name="Woyke T."/>
            <person name="Ryan C.M."/>
            <person name="Banfield J.F."/>
        </authorList>
    </citation>
    <scope>NUCLEOTIDE SEQUENCE [LARGE SCALE GENOMIC DNA]</scope>
    <source>
        <strain evidence="2">CG11_big_fil_rev_8_21_14_0_20_43_10</strain>
    </source>
</reference>
<sequence>MKISLSIKAGDVVKEKSNFFEDLLRGFPVKSELSLEKISQLVRECMIDGVEVALSANTHESNLNLVKSVLASNNIPVLSVHQPVLKILKIDFDSIAKLFKAAQKLSAKLIVIHLFALGKNIYDPNFIHKLKLLENEYGIKIGLENSIKNFFTNFCGSASWDESHFSETVRKTEFGITLDTSHMGYSGGNIIHFYKNNQDRIINIHLSDCKNSIFEMHLPLGKGNLPIRDFLILLKESRYQGIVTLEVDSKWNDMQQSIRFIQNLVR</sequence>